<gene>
    <name evidence="2" type="ORF">BDA96_03G121600</name>
</gene>
<sequence>MRSASVEGGFVNPPQRPRSGAAAASSCRTPRALKRHHIYRAATTTTWCELAKRSACRRASWA</sequence>
<accession>A0A921UN16</accession>
<reference evidence="2" key="2">
    <citation type="submission" date="2020-10" db="EMBL/GenBank/DDBJ databases">
        <authorList>
            <person name="Cooper E.A."/>
            <person name="Brenton Z.W."/>
            <person name="Flinn B.S."/>
            <person name="Jenkins J."/>
            <person name="Shu S."/>
            <person name="Flowers D."/>
            <person name="Luo F."/>
            <person name="Wang Y."/>
            <person name="Xia P."/>
            <person name="Barry K."/>
            <person name="Daum C."/>
            <person name="Lipzen A."/>
            <person name="Yoshinaga Y."/>
            <person name="Schmutz J."/>
            <person name="Saski C."/>
            <person name="Vermerris W."/>
            <person name="Kresovich S."/>
        </authorList>
    </citation>
    <scope>NUCLEOTIDE SEQUENCE</scope>
</reference>
<dbReference type="EMBL" id="CM027682">
    <property type="protein sequence ID" value="KAG0537130.1"/>
    <property type="molecule type" value="Genomic_DNA"/>
</dbReference>
<organism evidence="2 3">
    <name type="scientific">Sorghum bicolor</name>
    <name type="common">Sorghum</name>
    <name type="synonym">Sorghum vulgare</name>
    <dbReference type="NCBI Taxonomy" id="4558"/>
    <lineage>
        <taxon>Eukaryota</taxon>
        <taxon>Viridiplantae</taxon>
        <taxon>Streptophyta</taxon>
        <taxon>Embryophyta</taxon>
        <taxon>Tracheophyta</taxon>
        <taxon>Spermatophyta</taxon>
        <taxon>Magnoliopsida</taxon>
        <taxon>Liliopsida</taxon>
        <taxon>Poales</taxon>
        <taxon>Poaceae</taxon>
        <taxon>PACMAD clade</taxon>
        <taxon>Panicoideae</taxon>
        <taxon>Andropogonodae</taxon>
        <taxon>Andropogoneae</taxon>
        <taxon>Sorghinae</taxon>
        <taxon>Sorghum</taxon>
    </lineage>
</organism>
<dbReference type="Proteomes" id="UP000807115">
    <property type="component" value="Chromosome 3"/>
</dbReference>
<evidence type="ECO:0000313" key="2">
    <source>
        <dbReference type="EMBL" id="KAG0537130.1"/>
    </source>
</evidence>
<proteinExistence type="predicted"/>
<dbReference type="AlphaFoldDB" id="A0A921UN16"/>
<name>A0A921UN16_SORBI</name>
<feature type="region of interest" description="Disordered" evidence="1">
    <location>
        <begin position="1"/>
        <end position="27"/>
    </location>
</feature>
<protein>
    <submittedName>
        <fullName evidence="2">Uncharacterized protein</fullName>
    </submittedName>
</protein>
<reference evidence="2" key="1">
    <citation type="journal article" date="2019" name="BMC Genomics">
        <title>A new reference genome for Sorghum bicolor reveals high levels of sequence similarity between sweet and grain genotypes: implications for the genetics of sugar metabolism.</title>
        <authorList>
            <person name="Cooper E.A."/>
            <person name="Brenton Z.W."/>
            <person name="Flinn B.S."/>
            <person name="Jenkins J."/>
            <person name="Shu S."/>
            <person name="Flowers D."/>
            <person name="Luo F."/>
            <person name="Wang Y."/>
            <person name="Xia P."/>
            <person name="Barry K."/>
            <person name="Daum C."/>
            <person name="Lipzen A."/>
            <person name="Yoshinaga Y."/>
            <person name="Schmutz J."/>
            <person name="Saski C."/>
            <person name="Vermerris W."/>
            <person name="Kresovich S."/>
        </authorList>
    </citation>
    <scope>NUCLEOTIDE SEQUENCE</scope>
</reference>
<comment type="caution">
    <text evidence="2">The sequence shown here is derived from an EMBL/GenBank/DDBJ whole genome shotgun (WGS) entry which is preliminary data.</text>
</comment>
<evidence type="ECO:0000256" key="1">
    <source>
        <dbReference type="SAM" id="MobiDB-lite"/>
    </source>
</evidence>
<evidence type="ECO:0000313" key="3">
    <source>
        <dbReference type="Proteomes" id="UP000807115"/>
    </source>
</evidence>